<dbReference type="EMBL" id="JADEXN010000010">
    <property type="protein sequence ID" value="MBE9039438.1"/>
    <property type="molecule type" value="Genomic_DNA"/>
</dbReference>
<dbReference type="RefSeq" id="WP_264319701.1">
    <property type="nucleotide sequence ID" value="NZ_JADEXN010000010.1"/>
</dbReference>
<dbReference type="Proteomes" id="UP000621799">
    <property type="component" value="Unassembled WGS sequence"/>
</dbReference>
<feature type="region of interest" description="Disordered" evidence="1">
    <location>
        <begin position="1"/>
        <end position="27"/>
    </location>
</feature>
<reference evidence="2" key="1">
    <citation type="submission" date="2020-10" db="EMBL/GenBank/DDBJ databases">
        <authorList>
            <person name="Castelo-Branco R."/>
            <person name="Eusebio N."/>
            <person name="Adriana R."/>
            <person name="Vieira A."/>
            <person name="Brugerolle De Fraissinette N."/>
            <person name="Rezende De Castro R."/>
            <person name="Schneider M.P."/>
            <person name="Vasconcelos V."/>
            <person name="Leao P.N."/>
        </authorList>
    </citation>
    <scope>NUCLEOTIDE SEQUENCE</scope>
    <source>
        <strain evidence="2">LEGE 11467</strain>
    </source>
</reference>
<sequence length="48" mass="4615">MRAGVAGGAGIAGGNPPTPGFLPNIGASTNQLPQTVVTTHGCLPPTMS</sequence>
<protein>
    <submittedName>
        <fullName evidence="2">Uncharacterized protein</fullName>
    </submittedName>
</protein>
<accession>A0A928VUA0</accession>
<evidence type="ECO:0000256" key="1">
    <source>
        <dbReference type="SAM" id="MobiDB-lite"/>
    </source>
</evidence>
<evidence type="ECO:0000313" key="2">
    <source>
        <dbReference type="EMBL" id="MBE9039438.1"/>
    </source>
</evidence>
<dbReference type="AlphaFoldDB" id="A0A928VUA0"/>
<feature type="compositionally biased region" description="Gly residues" evidence="1">
    <location>
        <begin position="1"/>
        <end position="13"/>
    </location>
</feature>
<keyword evidence="3" id="KW-1185">Reference proteome</keyword>
<comment type="caution">
    <text evidence="2">The sequence shown here is derived from an EMBL/GenBank/DDBJ whole genome shotgun (WGS) entry which is preliminary data.</text>
</comment>
<organism evidence="2 3">
    <name type="scientific">Zarconia navalis LEGE 11467</name>
    <dbReference type="NCBI Taxonomy" id="1828826"/>
    <lineage>
        <taxon>Bacteria</taxon>
        <taxon>Bacillati</taxon>
        <taxon>Cyanobacteriota</taxon>
        <taxon>Cyanophyceae</taxon>
        <taxon>Oscillatoriophycideae</taxon>
        <taxon>Oscillatoriales</taxon>
        <taxon>Oscillatoriales incertae sedis</taxon>
        <taxon>Zarconia</taxon>
        <taxon>Zarconia navalis</taxon>
    </lineage>
</organism>
<name>A0A928VUA0_9CYAN</name>
<evidence type="ECO:0000313" key="3">
    <source>
        <dbReference type="Proteomes" id="UP000621799"/>
    </source>
</evidence>
<proteinExistence type="predicted"/>
<gene>
    <name evidence="2" type="ORF">IQ235_01330</name>
</gene>